<dbReference type="AlphaFoldDB" id="A0A8H5NS52"/>
<name>A0A8H5NS52_9HYPO</name>
<evidence type="ECO:0000313" key="1">
    <source>
        <dbReference type="EMBL" id="KAF5574958.1"/>
    </source>
</evidence>
<gene>
    <name evidence="1" type="ORF">FPCIR_13371</name>
</gene>
<protein>
    <submittedName>
        <fullName evidence="1">Uncharacterized protein</fullName>
    </submittedName>
</protein>
<dbReference type="OrthoDB" id="412402at2759"/>
<accession>A0A8H5NS52</accession>
<proteinExistence type="predicted"/>
<dbReference type="Proteomes" id="UP000546213">
    <property type="component" value="Unassembled WGS sequence"/>
</dbReference>
<dbReference type="EMBL" id="JAAOAS010000494">
    <property type="protein sequence ID" value="KAF5574958.1"/>
    <property type="molecule type" value="Genomic_DNA"/>
</dbReference>
<comment type="caution">
    <text evidence="1">The sequence shown here is derived from an EMBL/GenBank/DDBJ whole genome shotgun (WGS) entry which is preliminary data.</text>
</comment>
<sequence>MGSKSCFGLSKCHSIDEFGEGSEDECKGTVEFRYLEGTLDPELILRWSQLMVSLFQFADLASPQAWQNFVPAVLQCLAFGKMDPNVLRVFLLFLGKGGDFDFWYNRIEMMPNLPLDPQQLARRPVDNNEILPLLDEEYIDALREELCTREMRLPCMIQKAATLDESESSTNPDNLARLVFEKANFFNA</sequence>
<evidence type="ECO:0000313" key="2">
    <source>
        <dbReference type="Proteomes" id="UP000546213"/>
    </source>
</evidence>
<organism evidence="1 2">
    <name type="scientific">Fusarium pseudocircinatum</name>
    <dbReference type="NCBI Taxonomy" id="56676"/>
    <lineage>
        <taxon>Eukaryota</taxon>
        <taxon>Fungi</taxon>
        <taxon>Dikarya</taxon>
        <taxon>Ascomycota</taxon>
        <taxon>Pezizomycotina</taxon>
        <taxon>Sordariomycetes</taxon>
        <taxon>Hypocreomycetidae</taxon>
        <taxon>Hypocreales</taxon>
        <taxon>Nectriaceae</taxon>
        <taxon>Fusarium</taxon>
        <taxon>Fusarium fujikuroi species complex</taxon>
    </lineage>
</organism>
<reference evidence="1 2" key="1">
    <citation type="submission" date="2020-05" db="EMBL/GenBank/DDBJ databases">
        <title>Identification and distribution of gene clusters putatively required for synthesis of sphingolipid metabolism inhibitors in phylogenetically diverse species of the filamentous fungus Fusarium.</title>
        <authorList>
            <person name="Kim H.-S."/>
            <person name="Busman M."/>
            <person name="Brown D.W."/>
            <person name="Divon H."/>
            <person name="Uhlig S."/>
            <person name="Proctor R.H."/>
        </authorList>
    </citation>
    <scope>NUCLEOTIDE SEQUENCE [LARGE SCALE GENOMIC DNA]</scope>
    <source>
        <strain evidence="1 2">NRRL 36939</strain>
    </source>
</reference>
<keyword evidence="2" id="KW-1185">Reference proteome</keyword>